<sequence>MRLSPTGSGRPLSRQELAELINQELSRHDPRHTVLDATYIGRLERGEIRWPQAPYRAAFRTVLAAHTDRDLGFFVVRGTGVTTQRRRSHRTLSAQ</sequence>
<gene>
    <name evidence="1" type="ORF">ACFOZ4_10870</name>
</gene>
<name>A0ABV8LJW7_9ACTN</name>
<keyword evidence="2" id="KW-1185">Reference proteome</keyword>
<dbReference type="EMBL" id="JBHSAY010000006">
    <property type="protein sequence ID" value="MFC4131104.1"/>
    <property type="molecule type" value="Genomic_DNA"/>
</dbReference>
<evidence type="ECO:0008006" key="3">
    <source>
        <dbReference type="Google" id="ProtNLM"/>
    </source>
</evidence>
<evidence type="ECO:0000313" key="1">
    <source>
        <dbReference type="EMBL" id="MFC4131104.1"/>
    </source>
</evidence>
<evidence type="ECO:0000313" key="2">
    <source>
        <dbReference type="Proteomes" id="UP001595816"/>
    </source>
</evidence>
<organism evidence="1 2">
    <name type="scientific">Hamadaea flava</name>
    <dbReference type="NCBI Taxonomy" id="1742688"/>
    <lineage>
        <taxon>Bacteria</taxon>
        <taxon>Bacillati</taxon>
        <taxon>Actinomycetota</taxon>
        <taxon>Actinomycetes</taxon>
        <taxon>Micromonosporales</taxon>
        <taxon>Micromonosporaceae</taxon>
        <taxon>Hamadaea</taxon>
    </lineage>
</organism>
<reference evidence="2" key="1">
    <citation type="journal article" date="2019" name="Int. J. Syst. Evol. Microbiol.">
        <title>The Global Catalogue of Microorganisms (GCM) 10K type strain sequencing project: providing services to taxonomists for standard genome sequencing and annotation.</title>
        <authorList>
            <consortium name="The Broad Institute Genomics Platform"/>
            <consortium name="The Broad Institute Genome Sequencing Center for Infectious Disease"/>
            <person name="Wu L."/>
            <person name="Ma J."/>
        </authorList>
    </citation>
    <scope>NUCLEOTIDE SEQUENCE [LARGE SCALE GENOMIC DNA]</scope>
    <source>
        <strain evidence="2">CGMCC 4.7289</strain>
    </source>
</reference>
<accession>A0ABV8LJW7</accession>
<comment type="caution">
    <text evidence="1">The sequence shown here is derived from an EMBL/GenBank/DDBJ whole genome shotgun (WGS) entry which is preliminary data.</text>
</comment>
<dbReference type="Proteomes" id="UP001595816">
    <property type="component" value="Unassembled WGS sequence"/>
</dbReference>
<proteinExistence type="predicted"/>
<protein>
    <recommendedName>
        <fullName evidence="3">XRE family transcriptional regulator</fullName>
    </recommendedName>
</protein>